<dbReference type="PANTHER" id="PTHR31851">
    <property type="entry name" value="FE(2+)/MN(2+) TRANSPORTER PCL1"/>
    <property type="match status" value="1"/>
</dbReference>
<dbReference type="Proteomes" id="UP000886653">
    <property type="component" value="Unassembled WGS sequence"/>
</dbReference>
<dbReference type="AlphaFoldDB" id="A0A9P6NE60"/>
<comment type="caution">
    <text evidence="7">The sequence shown here is derived from an EMBL/GenBank/DDBJ whole genome shotgun (WGS) entry which is preliminary data.</text>
</comment>
<evidence type="ECO:0008006" key="9">
    <source>
        <dbReference type="Google" id="ProtNLM"/>
    </source>
</evidence>
<evidence type="ECO:0000256" key="6">
    <source>
        <dbReference type="SAM" id="Phobius"/>
    </source>
</evidence>
<accession>A0A9P6NE60</accession>
<evidence type="ECO:0000313" key="8">
    <source>
        <dbReference type="Proteomes" id="UP000886653"/>
    </source>
</evidence>
<evidence type="ECO:0000256" key="1">
    <source>
        <dbReference type="ARBA" id="ARBA00004127"/>
    </source>
</evidence>
<feature type="transmembrane region" description="Helical" evidence="6">
    <location>
        <begin position="354"/>
        <end position="376"/>
    </location>
</feature>
<sequence>MPSNMLSPLIVNTLSFSEVTLDGKSISHSQSTQENNSPSQTYLSASPLVERHSHSVLQSILTGHEKTQTGVRPVLCKYDAHEEGEEGEEEEESLRTLIDPDVLRDVIIGLSDGLTVPFGLTAGLSSLGSSKLVVIAGLAELISGAISMGIGGYLASEAEQDQFRYLQRKIRSRVSRSTLSQMERKVHEILAPIGVREDISKAVAYDLVQIENRGPMVTLTAKELKSRNGFWRNCARFFSRERESYGSISAPEEEALTLSLSKLSKDAGMTAFLLKFGEGQEEVPTSRLYISAFTIGISYFIGGLIPMAPYFFIEKAQAALGWSILVMTITLIIFGVLKAYFTGAQIGFVGYMKASLATIAVGGAAAAASYLVVAALEAPNSSLSTKASM</sequence>
<dbReference type="GO" id="GO:0012505">
    <property type="term" value="C:endomembrane system"/>
    <property type="evidence" value="ECO:0007669"/>
    <property type="project" value="UniProtKB-SubCell"/>
</dbReference>
<evidence type="ECO:0000256" key="2">
    <source>
        <dbReference type="ARBA" id="ARBA00007049"/>
    </source>
</evidence>
<reference evidence="7" key="1">
    <citation type="submission" date="2013-11" db="EMBL/GenBank/DDBJ databases">
        <title>Genome sequence of the fusiform rust pathogen reveals effectors for host alternation and coevolution with pine.</title>
        <authorList>
            <consortium name="DOE Joint Genome Institute"/>
            <person name="Smith K."/>
            <person name="Pendleton A."/>
            <person name="Kubisiak T."/>
            <person name="Anderson C."/>
            <person name="Salamov A."/>
            <person name="Aerts A."/>
            <person name="Riley R."/>
            <person name="Clum A."/>
            <person name="Lindquist E."/>
            <person name="Ence D."/>
            <person name="Campbell M."/>
            <person name="Kronenberg Z."/>
            <person name="Feau N."/>
            <person name="Dhillon B."/>
            <person name="Hamelin R."/>
            <person name="Burleigh J."/>
            <person name="Smith J."/>
            <person name="Yandell M."/>
            <person name="Nelson C."/>
            <person name="Grigoriev I."/>
            <person name="Davis J."/>
        </authorList>
    </citation>
    <scope>NUCLEOTIDE SEQUENCE</scope>
    <source>
        <strain evidence="7">G11</strain>
    </source>
</reference>
<keyword evidence="8" id="KW-1185">Reference proteome</keyword>
<keyword evidence="5 6" id="KW-0472">Membrane</keyword>
<evidence type="ECO:0000256" key="5">
    <source>
        <dbReference type="ARBA" id="ARBA00023136"/>
    </source>
</evidence>
<feature type="transmembrane region" description="Helical" evidence="6">
    <location>
        <begin position="288"/>
        <end position="313"/>
    </location>
</feature>
<comment type="subcellular location">
    <subcellularLocation>
        <location evidence="1">Endomembrane system</location>
        <topology evidence="1">Multi-pass membrane protein</topology>
    </subcellularLocation>
</comment>
<dbReference type="OrthoDB" id="73465at2759"/>
<dbReference type="InterPro" id="IPR008217">
    <property type="entry name" value="Ccc1_fam"/>
</dbReference>
<feature type="transmembrane region" description="Helical" evidence="6">
    <location>
        <begin position="319"/>
        <end position="342"/>
    </location>
</feature>
<keyword evidence="3 6" id="KW-0812">Transmembrane</keyword>
<dbReference type="EMBL" id="MU167344">
    <property type="protein sequence ID" value="KAG0142592.1"/>
    <property type="molecule type" value="Genomic_DNA"/>
</dbReference>
<dbReference type="GO" id="GO:0005384">
    <property type="term" value="F:manganese ion transmembrane transporter activity"/>
    <property type="evidence" value="ECO:0007669"/>
    <property type="project" value="InterPro"/>
</dbReference>
<evidence type="ECO:0000256" key="3">
    <source>
        <dbReference type="ARBA" id="ARBA00022692"/>
    </source>
</evidence>
<evidence type="ECO:0000313" key="7">
    <source>
        <dbReference type="EMBL" id="KAG0142592.1"/>
    </source>
</evidence>
<dbReference type="GO" id="GO:0030026">
    <property type="term" value="P:intracellular manganese ion homeostasis"/>
    <property type="evidence" value="ECO:0007669"/>
    <property type="project" value="InterPro"/>
</dbReference>
<keyword evidence="4 6" id="KW-1133">Transmembrane helix</keyword>
<gene>
    <name evidence="7" type="ORF">CROQUDRAFT_662380</name>
</gene>
<protein>
    <recommendedName>
        <fullName evidence="9">DUF125-domain-containing protein</fullName>
    </recommendedName>
</protein>
<dbReference type="Pfam" id="PF01988">
    <property type="entry name" value="VIT1"/>
    <property type="match status" value="1"/>
</dbReference>
<comment type="similarity">
    <text evidence="2">Belongs to the CCC1 family.</text>
</comment>
<name>A0A9P6NE60_9BASI</name>
<organism evidence="7 8">
    <name type="scientific">Cronartium quercuum f. sp. fusiforme G11</name>
    <dbReference type="NCBI Taxonomy" id="708437"/>
    <lineage>
        <taxon>Eukaryota</taxon>
        <taxon>Fungi</taxon>
        <taxon>Dikarya</taxon>
        <taxon>Basidiomycota</taxon>
        <taxon>Pucciniomycotina</taxon>
        <taxon>Pucciniomycetes</taxon>
        <taxon>Pucciniales</taxon>
        <taxon>Coleosporiaceae</taxon>
        <taxon>Cronartium</taxon>
    </lineage>
</organism>
<evidence type="ECO:0000256" key="4">
    <source>
        <dbReference type="ARBA" id="ARBA00022989"/>
    </source>
</evidence>
<proteinExistence type="inferred from homology"/>